<evidence type="ECO:0000313" key="1">
    <source>
        <dbReference type="Proteomes" id="UP000887569"/>
    </source>
</evidence>
<dbReference type="AlphaFoldDB" id="A0A915AAE2"/>
<keyword evidence="1" id="KW-1185">Reference proteome</keyword>
<proteinExistence type="predicted"/>
<reference evidence="2" key="1">
    <citation type="submission" date="2022-11" db="UniProtKB">
        <authorList>
            <consortium name="WormBaseParasite"/>
        </authorList>
    </citation>
    <scope>IDENTIFICATION</scope>
</reference>
<evidence type="ECO:0000313" key="2">
    <source>
        <dbReference type="WBParaSite" id="PgR004_g042_t14"/>
    </source>
</evidence>
<dbReference type="WBParaSite" id="PgR004_g042_t14">
    <property type="protein sequence ID" value="PgR004_g042_t14"/>
    <property type="gene ID" value="PgR004_g042"/>
</dbReference>
<organism evidence="1 2">
    <name type="scientific">Parascaris univalens</name>
    <name type="common">Nematode worm</name>
    <dbReference type="NCBI Taxonomy" id="6257"/>
    <lineage>
        <taxon>Eukaryota</taxon>
        <taxon>Metazoa</taxon>
        <taxon>Ecdysozoa</taxon>
        <taxon>Nematoda</taxon>
        <taxon>Chromadorea</taxon>
        <taxon>Rhabditida</taxon>
        <taxon>Spirurina</taxon>
        <taxon>Ascaridomorpha</taxon>
        <taxon>Ascaridoidea</taxon>
        <taxon>Ascarididae</taxon>
        <taxon>Parascaris</taxon>
    </lineage>
</organism>
<dbReference type="Proteomes" id="UP000887569">
    <property type="component" value="Unplaced"/>
</dbReference>
<protein>
    <submittedName>
        <fullName evidence="2">C2 domain-containing protein</fullName>
    </submittedName>
</protein>
<sequence>MWDSYFFYRVIRSISQPLKCFQILHAFPLFFGIADFFKHSQSLFSCSFKS</sequence>
<accession>A0A915AAE2</accession>
<name>A0A915AAE2_PARUN</name>